<dbReference type="EMBL" id="QRKC01000015">
    <property type="protein sequence ID" value="RHH74042.1"/>
    <property type="molecule type" value="Genomic_DNA"/>
</dbReference>
<evidence type="ECO:0000313" key="1">
    <source>
        <dbReference type="EMBL" id="RHH74042.1"/>
    </source>
</evidence>
<dbReference type="AlphaFoldDB" id="A0A3R6E9K7"/>
<comment type="caution">
    <text evidence="1">The sequence shown here is derived from an EMBL/GenBank/DDBJ whole genome shotgun (WGS) entry which is preliminary data.</text>
</comment>
<proteinExistence type="predicted"/>
<accession>A0A3R6E9K7</accession>
<dbReference type="Proteomes" id="UP000283732">
    <property type="component" value="Unassembled WGS sequence"/>
</dbReference>
<reference evidence="1 2" key="1">
    <citation type="submission" date="2018-08" db="EMBL/GenBank/DDBJ databases">
        <title>A genome reference for cultivated species of the human gut microbiota.</title>
        <authorList>
            <person name="Zou Y."/>
            <person name="Xue W."/>
            <person name="Luo G."/>
        </authorList>
    </citation>
    <scope>NUCLEOTIDE SEQUENCE [LARGE SCALE GENOMIC DNA]</scope>
    <source>
        <strain evidence="1 2">AM16-50</strain>
    </source>
</reference>
<evidence type="ECO:0000313" key="2">
    <source>
        <dbReference type="Proteomes" id="UP000283732"/>
    </source>
</evidence>
<name>A0A3R6E9K7_9BACT</name>
<sequence>MSSECCHSEGKLAAVIEKVEETNRLIRELVDKVEKLDGIRGFGSNVLANIVGDIITRKQL</sequence>
<protein>
    <submittedName>
        <fullName evidence="1">Uncharacterized protein</fullName>
    </submittedName>
</protein>
<organism evidence="1 2">
    <name type="scientific">Parabacteroides merdae</name>
    <dbReference type="NCBI Taxonomy" id="46503"/>
    <lineage>
        <taxon>Bacteria</taxon>
        <taxon>Pseudomonadati</taxon>
        <taxon>Bacteroidota</taxon>
        <taxon>Bacteroidia</taxon>
        <taxon>Bacteroidales</taxon>
        <taxon>Tannerellaceae</taxon>
        <taxon>Parabacteroides</taxon>
    </lineage>
</organism>
<gene>
    <name evidence="1" type="ORF">DW191_19290</name>
</gene>